<feature type="binding site" evidence="8">
    <location>
        <position position="209"/>
    </location>
    <ligand>
        <name>chlorophyll a</name>
        <dbReference type="ChEBI" id="CHEBI:58416"/>
        <label>1</label>
    </ligand>
</feature>
<feature type="signal peptide" evidence="9">
    <location>
        <begin position="1"/>
        <end position="15"/>
    </location>
</feature>
<feature type="binding site" evidence="8">
    <location>
        <position position="191"/>
    </location>
    <ligand>
        <name>chlorophyll a</name>
        <dbReference type="ChEBI" id="CHEBI:58416"/>
        <label>1</label>
    </ligand>
</feature>
<keyword evidence="7" id="KW-0437">Light-harvesting polypeptide</keyword>
<keyword evidence="6" id="KW-0934">Plastid</keyword>
<feature type="binding site" evidence="8">
    <location>
        <position position="81"/>
    </location>
    <ligand>
        <name>chlorophyll a</name>
        <dbReference type="ChEBI" id="CHEBI:58416"/>
        <label>1</label>
    </ligand>
</feature>
<organism evidence="10 11">
    <name type="scientific">Stephanodiscus triporus</name>
    <dbReference type="NCBI Taxonomy" id="2934178"/>
    <lineage>
        <taxon>Eukaryota</taxon>
        <taxon>Sar</taxon>
        <taxon>Stramenopiles</taxon>
        <taxon>Ochrophyta</taxon>
        <taxon>Bacillariophyta</taxon>
        <taxon>Coscinodiscophyceae</taxon>
        <taxon>Thalassiosirophycidae</taxon>
        <taxon>Stephanodiscales</taxon>
        <taxon>Stephanodiscaceae</taxon>
        <taxon>Stephanodiscus</taxon>
    </lineage>
</organism>
<dbReference type="Pfam" id="PF00504">
    <property type="entry name" value="Chloroa_b-bind"/>
    <property type="match status" value="1"/>
</dbReference>
<dbReference type="InterPro" id="IPR001344">
    <property type="entry name" value="Chloro_AB-bd_pln"/>
</dbReference>
<accession>A0ABD3MIY7</accession>
<evidence type="ECO:0000256" key="7">
    <source>
        <dbReference type="ARBA" id="ARBA00023243"/>
    </source>
</evidence>
<sequence>MKIAIVSALVGSAVAFAPAPAGRSSTAVRAALNGWVPDESKFAWGLPGALPPFEDGFDPLGLSTGVPLGTIKQWREAEVSHSRVAMLAALGMLVTEEPIEFHPLFEAYNKDIGPAIRHLDEVDAVSPFFLAFLTIAIGSVEWNRALTGFAKPEGSFGFQQLNENYYPGDVRFDPLGLKPSDPAEFATMQTKELQNGRLAMLGAAGMIAQELVDGKEIFVSLGLAADRFDPSSVPIQF</sequence>
<dbReference type="Proteomes" id="UP001530315">
    <property type="component" value="Unassembled WGS sequence"/>
</dbReference>
<dbReference type="SUPFAM" id="SSF103511">
    <property type="entry name" value="Chlorophyll a-b binding protein"/>
    <property type="match status" value="1"/>
</dbReference>
<keyword evidence="8" id="KW-0148">Chlorophyll</keyword>
<evidence type="ECO:0000256" key="4">
    <source>
        <dbReference type="ARBA" id="ARBA00022528"/>
    </source>
</evidence>
<evidence type="ECO:0000256" key="9">
    <source>
        <dbReference type="SAM" id="SignalP"/>
    </source>
</evidence>
<keyword evidence="11" id="KW-1185">Reference proteome</keyword>
<comment type="similarity">
    <text evidence="3">Belongs to the fucoxanthin chlorophyll protein family.</text>
</comment>
<dbReference type="GO" id="GO:0030076">
    <property type="term" value="C:light-harvesting complex"/>
    <property type="evidence" value="ECO:0007669"/>
    <property type="project" value="UniProtKB-KW"/>
</dbReference>
<protein>
    <submittedName>
        <fullName evidence="10">Uncharacterized protein</fullName>
    </submittedName>
</protein>
<keyword evidence="5" id="KW-0602">Photosynthesis</keyword>
<dbReference type="PANTHER" id="PTHR21649">
    <property type="entry name" value="CHLOROPHYLL A/B BINDING PROTEIN"/>
    <property type="match status" value="1"/>
</dbReference>
<dbReference type="InterPro" id="IPR022796">
    <property type="entry name" value="Chloroa_b-bind"/>
</dbReference>
<comment type="subcellular location">
    <subcellularLocation>
        <location evidence="2">Plastid</location>
        <location evidence="2">Chloroplast</location>
    </subcellularLocation>
</comment>
<dbReference type="GO" id="GO:0009507">
    <property type="term" value="C:chloroplast"/>
    <property type="evidence" value="ECO:0007669"/>
    <property type="project" value="UniProtKB-SubCell"/>
</dbReference>
<evidence type="ECO:0000313" key="10">
    <source>
        <dbReference type="EMBL" id="KAL3763587.1"/>
    </source>
</evidence>
<name>A0ABD3MIY7_9STRA</name>
<evidence type="ECO:0000256" key="1">
    <source>
        <dbReference type="ARBA" id="ARBA00004022"/>
    </source>
</evidence>
<keyword evidence="9" id="KW-0732">Signal</keyword>
<gene>
    <name evidence="10" type="ORF">ACHAW5_009588</name>
</gene>
<dbReference type="EMBL" id="JALLAZ020001798">
    <property type="protein sequence ID" value="KAL3763587.1"/>
    <property type="molecule type" value="Genomic_DNA"/>
</dbReference>
<keyword evidence="4" id="KW-0150">Chloroplast</keyword>
<evidence type="ECO:0000256" key="3">
    <source>
        <dbReference type="ARBA" id="ARBA00005933"/>
    </source>
</evidence>
<feature type="binding site" evidence="8">
    <location>
        <position position="78"/>
    </location>
    <ligand>
        <name>chlorophyll a</name>
        <dbReference type="ChEBI" id="CHEBI:58416"/>
        <label>1</label>
    </ligand>
</feature>
<feature type="chain" id="PRO_5044880608" evidence="9">
    <location>
        <begin position="16"/>
        <end position="237"/>
    </location>
</feature>
<keyword evidence="8" id="KW-0157">Chromophore</keyword>
<feature type="binding site" evidence="8">
    <location>
        <position position="83"/>
    </location>
    <ligand>
        <name>chlorophyll a</name>
        <dbReference type="ChEBI" id="CHEBI:58416"/>
        <label>1</label>
    </ligand>
</feature>
<evidence type="ECO:0000256" key="2">
    <source>
        <dbReference type="ARBA" id="ARBA00004229"/>
    </source>
</evidence>
<reference evidence="10 11" key="1">
    <citation type="submission" date="2024-10" db="EMBL/GenBank/DDBJ databases">
        <title>Updated reference genomes for cyclostephanoid diatoms.</title>
        <authorList>
            <person name="Roberts W.R."/>
            <person name="Alverson A.J."/>
        </authorList>
    </citation>
    <scope>NUCLEOTIDE SEQUENCE [LARGE SCALE GENOMIC DNA]</scope>
    <source>
        <strain evidence="10 11">AJA276-08</strain>
    </source>
</reference>
<dbReference type="Gene3D" id="1.10.3460.10">
    <property type="entry name" value="Chlorophyll a/b binding protein domain"/>
    <property type="match status" value="1"/>
</dbReference>
<feature type="binding site" evidence="8">
    <location>
        <position position="63"/>
    </location>
    <ligand>
        <name>chlorophyll a</name>
        <dbReference type="ChEBI" id="CHEBI:58416"/>
        <label>1</label>
    </ligand>
</feature>
<dbReference type="GO" id="GO:0015979">
    <property type="term" value="P:photosynthesis"/>
    <property type="evidence" value="ECO:0007669"/>
    <property type="project" value="UniProtKB-KW"/>
</dbReference>
<proteinExistence type="inferred from homology"/>
<evidence type="ECO:0000313" key="11">
    <source>
        <dbReference type="Proteomes" id="UP001530315"/>
    </source>
</evidence>
<comment type="caution">
    <text evidence="10">The sequence shown here is derived from an EMBL/GenBank/DDBJ whole genome shotgun (WGS) entry which is preliminary data.</text>
</comment>
<feature type="binding site" evidence="8">
    <location>
        <position position="192"/>
    </location>
    <ligand>
        <name>chlorophyll a</name>
        <dbReference type="ChEBI" id="CHEBI:58416"/>
        <label>1</label>
    </ligand>
</feature>
<evidence type="ECO:0000256" key="5">
    <source>
        <dbReference type="ARBA" id="ARBA00022531"/>
    </source>
</evidence>
<feature type="binding site" evidence="8">
    <location>
        <position position="197"/>
    </location>
    <ligand>
        <name>chlorophyll a</name>
        <dbReference type="ChEBI" id="CHEBI:58416"/>
        <label>1</label>
    </ligand>
</feature>
<evidence type="ECO:0000256" key="6">
    <source>
        <dbReference type="ARBA" id="ARBA00022640"/>
    </source>
</evidence>
<comment type="function">
    <text evidence="1">The light-harvesting complex (LHC) functions as a light receptor, it captures and delivers excitation energy to photosystems with which it is closely associated. Energy is transferred from the carotenoid and chlorophyll C (or B) to chlorophyll A and the photosynthetic reaction centers where it is used to synthesize ATP and reducing power.</text>
</comment>
<evidence type="ECO:0000256" key="8">
    <source>
        <dbReference type="PIRSR" id="PIRSR601344-1"/>
    </source>
</evidence>
<feature type="binding site" evidence="8">
    <location>
        <position position="195"/>
    </location>
    <ligand>
        <name>chlorophyll a</name>
        <dbReference type="ChEBI" id="CHEBI:58416"/>
        <label>1</label>
    </ligand>
</feature>
<dbReference type="AlphaFoldDB" id="A0ABD3MIY7"/>